<sequence length="630" mass="67991">GGTREIGSALTRMCMRHRSIESKLRQFSSALIDCLINPLQEQMEEWKKVANQLDKDHAKEYKKARQEIKKKSSDTLKLQKKAKKGRGDIQPQLDSALQDVNDKYLLLEETEKQAVRKALIEERGRFCAFISMLRPVIEEEISMLGEITHLQTISDDLKSLTMDPHKLPSSSEQVILDLKGSDYSWSYQTPPSSPSTTMSRKSSVCSSLNSVNSSDSRSSGSHSHSPSSHYRYRSSNLPQQAPMRLSSVSSHDSGFMSQDAFQSKSPSPMPPEAPNQLSNGFYHCSLSSDPSVASVGAGPFPHFPPVSRAWTRAPSALLPDYVHYYTIGPGMFPSSKIPSWKDWAKPGPYDQPMVNTLQRRKEKREPDLNGGAQSGAPVPPEEAQRPRSMTVSAATRGEEMEACEELALALSRGLQLDTQRSSRDSLQCSSGYSTQTTTPCCSEDTIPSQGLPTTLGPVIVTPGVATIRRTPSTKPSVRRGTIGGGPIPIKTPVIPVKTPTVPDIPGGLPGALAGTEECPEQSPESPAAGDGGQGVTSVPSWSGQASVNPPSSSQKLGVAEEQRQAVPESEGEESDRDGVGSLAPLGPAELDPGELSPGDAPQGEDMLNAIRRGVKLKKTTTNDRSAPRIS</sequence>
<dbReference type="InterPro" id="IPR030127">
    <property type="entry name" value="MTSS1/MTSS2"/>
</dbReference>
<keyword evidence="5" id="KW-1185">Reference proteome</keyword>
<feature type="region of interest" description="Disordered" evidence="1">
    <location>
        <begin position="186"/>
        <end position="277"/>
    </location>
</feature>
<organism evidence="4 5">
    <name type="scientific">Calyptomena viridis</name>
    <name type="common">Lesser green broadbill</name>
    <dbReference type="NCBI Taxonomy" id="135972"/>
    <lineage>
        <taxon>Eukaryota</taxon>
        <taxon>Metazoa</taxon>
        <taxon>Chordata</taxon>
        <taxon>Craniata</taxon>
        <taxon>Vertebrata</taxon>
        <taxon>Euteleostomi</taxon>
        <taxon>Archelosauria</taxon>
        <taxon>Archosauria</taxon>
        <taxon>Dinosauria</taxon>
        <taxon>Saurischia</taxon>
        <taxon>Theropoda</taxon>
        <taxon>Coelurosauria</taxon>
        <taxon>Aves</taxon>
        <taxon>Neognathae</taxon>
        <taxon>Neoaves</taxon>
        <taxon>Telluraves</taxon>
        <taxon>Australaves</taxon>
        <taxon>Passeriformes</taxon>
        <taxon>Eurylaimidae</taxon>
        <taxon>Calyptomena</taxon>
    </lineage>
</organism>
<dbReference type="GO" id="GO:0005543">
    <property type="term" value="F:phospholipid binding"/>
    <property type="evidence" value="ECO:0007669"/>
    <property type="project" value="TreeGrafter"/>
</dbReference>
<feature type="non-terminal residue" evidence="4">
    <location>
        <position position="1"/>
    </location>
</feature>
<dbReference type="Gene3D" id="1.20.1270.60">
    <property type="entry name" value="Arfaptin homology (AH) domain/BAR domain"/>
    <property type="match status" value="1"/>
</dbReference>
<dbReference type="PROSITE" id="PS51082">
    <property type="entry name" value="WH2"/>
    <property type="match status" value="1"/>
</dbReference>
<dbReference type="Proteomes" id="UP000642973">
    <property type="component" value="Unassembled WGS sequence"/>
</dbReference>
<feature type="compositionally biased region" description="Polar residues" evidence="1">
    <location>
        <begin position="535"/>
        <end position="555"/>
    </location>
</feature>
<dbReference type="PROSITE" id="PS51338">
    <property type="entry name" value="IMD"/>
    <property type="match status" value="1"/>
</dbReference>
<gene>
    <name evidence="4" type="primary">Mtss1</name>
    <name evidence="4" type="ORF">CALVIR_R10550</name>
</gene>
<dbReference type="FunFam" id="1.20.1270.60:FF:000066">
    <property type="entry name" value="Metastasis suppressor protein 1"/>
    <property type="match status" value="1"/>
</dbReference>
<dbReference type="GO" id="GO:0032233">
    <property type="term" value="P:positive regulation of actin filament bundle assembly"/>
    <property type="evidence" value="ECO:0007669"/>
    <property type="project" value="TreeGrafter"/>
</dbReference>
<evidence type="ECO:0000256" key="1">
    <source>
        <dbReference type="SAM" id="MobiDB-lite"/>
    </source>
</evidence>
<dbReference type="InterPro" id="IPR027267">
    <property type="entry name" value="AH/BAR_dom_sf"/>
</dbReference>
<dbReference type="Pfam" id="PF08397">
    <property type="entry name" value="IMD"/>
    <property type="match status" value="1"/>
</dbReference>
<feature type="domain" description="IMD" evidence="3">
    <location>
        <begin position="1"/>
        <end position="181"/>
    </location>
</feature>
<dbReference type="EMBL" id="WEIV01002229">
    <property type="protein sequence ID" value="NWI49472.1"/>
    <property type="molecule type" value="Genomic_DNA"/>
</dbReference>
<dbReference type="GO" id="GO:0034334">
    <property type="term" value="P:adherens junction maintenance"/>
    <property type="evidence" value="ECO:0007669"/>
    <property type="project" value="TreeGrafter"/>
</dbReference>
<feature type="non-terminal residue" evidence="4">
    <location>
        <position position="630"/>
    </location>
</feature>
<dbReference type="GO" id="GO:0015629">
    <property type="term" value="C:actin cytoskeleton"/>
    <property type="evidence" value="ECO:0007669"/>
    <property type="project" value="TreeGrafter"/>
</dbReference>
<feature type="compositionally biased region" description="Polar residues" evidence="1">
    <location>
        <begin position="246"/>
        <end position="266"/>
    </location>
</feature>
<comment type="caution">
    <text evidence="4">The sequence shown here is derived from an EMBL/GenBank/DDBJ whole genome shotgun (WGS) entry which is preliminary data.</text>
</comment>
<feature type="region of interest" description="Disordered" evidence="1">
    <location>
        <begin position="359"/>
        <end position="392"/>
    </location>
</feature>
<evidence type="ECO:0000313" key="5">
    <source>
        <dbReference type="Proteomes" id="UP000642973"/>
    </source>
</evidence>
<feature type="compositionally biased region" description="Low complexity" evidence="1">
    <location>
        <begin position="487"/>
        <end position="501"/>
    </location>
</feature>
<dbReference type="SUPFAM" id="SSF103657">
    <property type="entry name" value="BAR/IMD domain-like"/>
    <property type="match status" value="1"/>
</dbReference>
<evidence type="ECO:0000313" key="4">
    <source>
        <dbReference type="EMBL" id="NWI49472.1"/>
    </source>
</evidence>
<dbReference type="InterPro" id="IPR003124">
    <property type="entry name" value="WH2_dom"/>
</dbReference>
<feature type="compositionally biased region" description="Low complexity" evidence="1">
    <location>
        <begin position="186"/>
        <end position="236"/>
    </location>
</feature>
<dbReference type="AlphaFoldDB" id="A0A851BYW7"/>
<dbReference type="CDD" id="cd22060">
    <property type="entry name" value="WH2_MTSS1"/>
    <property type="match status" value="1"/>
</dbReference>
<protein>
    <submittedName>
        <fullName evidence="4">MTSS1 protein</fullName>
    </submittedName>
</protein>
<feature type="region of interest" description="Disordered" evidence="1">
    <location>
        <begin position="70"/>
        <end position="90"/>
    </location>
</feature>
<accession>A0A851BYW7</accession>
<dbReference type="GO" id="GO:0007009">
    <property type="term" value="P:plasma membrane organization"/>
    <property type="evidence" value="ECO:0007669"/>
    <property type="project" value="InterPro"/>
</dbReference>
<evidence type="ECO:0000259" key="2">
    <source>
        <dbReference type="PROSITE" id="PS51082"/>
    </source>
</evidence>
<feature type="domain" description="WH2" evidence="2">
    <location>
        <begin position="602"/>
        <end position="619"/>
    </location>
</feature>
<dbReference type="Pfam" id="PF02205">
    <property type="entry name" value="WH2"/>
    <property type="match status" value="1"/>
</dbReference>
<proteinExistence type="predicted"/>
<reference evidence="4" key="1">
    <citation type="submission" date="2019-10" db="EMBL/GenBank/DDBJ databases">
        <title>Bird 10,000 Genomes (B10K) Project - Family phase.</title>
        <authorList>
            <person name="Zhang G."/>
        </authorList>
    </citation>
    <scope>NUCLEOTIDE SEQUENCE</scope>
    <source>
        <strain evidence="4">B10K-DU-002-55</strain>
        <tissue evidence="4">Muscle</tissue>
    </source>
</reference>
<dbReference type="PANTHER" id="PTHR15708">
    <property type="entry name" value="ACTIN BUNDLING/MISSING IN METASTASIS-RELATED"/>
    <property type="match status" value="1"/>
</dbReference>
<dbReference type="InterPro" id="IPR013606">
    <property type="entry name" value="I-BAR_dom"/>
</dbReference>
<dbReference type="PANTHER" id="PTHR15708:SF10">
    <property type="entry name" value="PROTEIN MTSS 1"/>
    <property type="match status" value="1"/>
</dbReference>
<name>A0A851BYW7_CALVR</name>
<dbReference type="GO" id="GO:0009898">
    <property type="term" value="C:cytoplasmic side of plasma membrane"/>
    <property type="evidence" value="ECO:0007669"/>
    <property type="project" value="TreeGrafter"/>
</dbReference>
<evidence type="ECO:0000259" key="3">
    <source>
        <dbReference type="PROSITE" id="PS51338"/>
    </source>
</evidence>
<feature type="region of interest" description="Disordered" evidence="1">
    <location>
        <begin position="469"/>
        <end position="630"/>
    </location>
</feature>
<dbReference type="GO" id="GO:0003779">
    <property type="term" value="F:actin binding"/>
    <property type="evidence" value="ECO:0007669"/>
    <property type="project" value="InterPro"/>
</dbReference>